<protein>
    <submittedName>
        <fullName evidence="2">Uncharacterized protein</fullName>
    </submittedName>
</protein>
<feature type="transmembrane region" description="Helical" evidence="1">
    <location>
        <begin position="15"/>
        <end position="35"/>
    </location>
</feature>
<sequence>VKVVPNAATVLNDFSIYQVSILIAVCLLLMMYPIVVKIDFSQVIKSAKTPNLNCFYTTNY</sequence>
<name>A0A381PP73_9ZZZZ</name>
<keyword evidence="1" id="KW-0812">Transmembrane</keyword>
<accession>A0A381PP73</accession>
<evidence type="ECO:0000313" key="2">
    <source>
        <dbReference type="EMBL" id="SUZ67253.1"/>
    </source>
</evidence>
<keyword evidence="1" id="KW-0472">Membrane</keyword>
<gene>
    <name evidence="2" type="ORF">METZ01_LOCUS20107</name>
</gene>
<keyword evidence="1" id="KW-1133">Transmembrane helix</keyword>
<dbReference type="EMBL" id="UINC01001006">
    <property type="protein sequence ID" value="SUZ67253.1"/>
    <property type="molecule type" value="Genomic_DNA"/>
</dbReference>
<reference evidence="2" key="1">
    <citation type="submission" date="2018-05" db="EMBL/GenBank/DDBJ databases">
        <authorList>
            <person name="Lanie J.A."/>
            <person name="Ng W.-L."/>
            <person name="Kazmierczak K.M."/>
            <person name="Andrzejewski T.M."/>
            <person name="Davidsen T.M."/>
            <person name="Wayne K.J."/>
            <person name="Tettelin H."/>
            <person name="Glass J.I."/>
            <person name="Rusch D."/>
            <person name="Podicherti R."/>
            <person name="Tsui H.-C.T."/>
            <person name="Winkler M.E."/>
        </authorList>
    </citation>
    <scope>NUCLEOTIDE SEQUENCE</scope>
</reference>
<organism evidence="2">
    <name type="scientific">marine metagenome</name>
    <dbReference type="NCBI Taxonomy" id="408172"/>
    <lineage>
        <taxon>unclassified sequences</taxon>
        <taxon>metagenomes</taxon>
        <taxon>ecological metagenomes</taxon>
    </lineage>
</organism>
<dbReference type="AlphaFoldDB" id="A0A381PP73"/>
<evidence type="ECO:0000256" key="1">
    <source>
        <dbReference type="SAM" id="Phobius"/>
    </source>
</evidence>
<proteinExistence type="predicted"/>
<feature type="non-terminal residue" evidence="2">
    <location>
        <position position="1"/>
    </location>
</feature>